<evidence type="ECO:0000313" key="3">
    <source>
        <dbReference type="EMBL" id="KAB5546785.1"/>
    </source>
</evidence>
<dbReference type="SUPFAM" id="SSF55418">
    <property type="entry name" value="eIF4e-like"/>
    <property type="match status" value="1"/>
</dbReference>
<keyword evidence="1" id="KW-0396">Initiation factor</keyword>
<keyword evidence="1" id="KW-0648">Protein biosynthesis</keyword>
<dbReference type="InterPro" id="IPR019770">
    <property type="entry name" value="TIF_eIF_4E_CS"/>
</dbReference>
<sequence length="174" mass="20254">MNQFEDLKEEEAEEKRNVTDSESVNNNNNNRRKTVTPAPGEHPLQYNYTFWYSRRTPSRPANTQSYEQNIRQIGTVASVEQFWKFYSHLVRPGDLTGHSDFHLFKEGIKPMWEDEANKNGGKWIIRLRKGLASRFWENIILAMLGEQFMVGEEVCGVVVSIRFQVRAPALPSLY</sequence>
<dbReference type="InterPro" id="IPR023398">
    <property type="entry name" value="TIF_eIF4e-like"/>
</dbReference>
<comment type="caution">
    <text evidence="3">The sequence shown here is derived from an EMBL/GenBank/DDBJ whole genome shotgun (WGS) entry which is preliminary data.</text>
</comment>
<dbReference type="GO" id="GO:0003743">
    <property type="term" value="F:translation initiation factor activity"/>
    <property type="evidence" value="ECO:0007669"/>
    <property type="project" value="UniProtKB-KW"/>
</dbReference>
<evidence type="ECO:0000256" key="1">
    <source>
        <dbReference type="RuleBase" id="RU004374"/>
    </source>
</evidence>
<dbReference type="PANTHER" id="PTHR11960">
    <property type="entry name" value="EUKARYOTIC TRANSLATION INITIATION FACTOR 4E RELATED"/>
    <property type="match status" value="1"/>
</dbReference>
<accession>A0A5N5LV23</accession>
<dbReference type="InterPro" id="IPR001040">
    <property type="entry name" value="TIF_eIF_4E"/>
</dbReference>
<name>A0A5N5LV23_PANHP</name>
<dbReference type="Pfam" id="PF01652">
    <property type="entry name" value="IF4E"/>
    <property type="match status" value="1"/>
</dbReference>
<organism evidence="3 4">
    <name type="scientific">Pangasianodon hypophthalmus</name>
    <name type="common">Striped catfish</name>
    <name type="synonym">Helicophagus hypophthalmus</name>
    <dbReference type="NCBI Taxonomy" id="310915"/>
    <lineage>
        <taxon>Eukaryota</taxon>
        <taxon>Metazoa</taxon>
        <taxon>Chordata</taxon>
        <taxon>Craniata</taxon>
        <taxon>Vertebrata</taxon>
        <taxon>Euteleostomi</taxon>
        <taxon>Actinopterygii</taxon>
        <taxon>Neopterygii</taxon>
        <taxon>Teleostei</taxon>
        <taxon>Ostariophysi</taxon>
        <taxon>Siluriformes</taxon>
        <taxon>Pangasiidae</taxon>
        <taxon>Pangasianodon</taxon>
    </lineage>
</organism>
<comment type="similarity">
    <text evidence="1">Belongs to the eukaryotic initiation factor 4E family.</text>
</comment>
<evidence type="ECO:0000256" key="2">
    <source>
        <dbReference type="SAM" id="MobiDB-lite"/>
    </source>
</evidence>
<proteinExistence type="inferred from homology"/>
<protein>
    <recommendedName>
        <fullName evidence="5">Eukaryotic translation initiation factor 4E type 2</fullName>
    </recommendedName>
</protein>
<dbReference type="EMBL" id="VFJC01000017">
    <property type="protein sequence ID" value="KAB5546785.1"/>
    <property type="molecule type" value="Genomic_DNA"/>
</dbReference>
<gene>
    <name evidence="3" type="ORF">PHYPO_G00075910</name>
</gene>
<dbReference type="PROSITE" id="PS00813">
    <property type="entry name" value="IF4E"/>
    <property type="match status" value="1"/>
</dbReference>
<dbReference type="Gene3D" id="3.30.760.10">
    <property type="entry name" value="RNA Cap, Translation Initiation Factor Eif4e"/>
    <property type="match status" value="1"/>
</dbReference>
<dbReference type="PANTHER" id="PTHR11960:SF76">
    <property type="entry name" value="EUKARYOTIC TRANSLATION INITIATION FACTOR 4E CLASS II 2B"/>
    <property type="match status" value="1"/>
</dbReference>
<dbReference type="GO" id="GO:0000340">
    <property type="term" value="F:RNA 7-methylguanosine cap binding"/>
    <property type="evidence" value="ECO:0007669"/>
    <property type="project" value="TreeGrafter"/>
</dbReference>
<dbReference type="Proteomes" id="UP000327468">
    <property type="component" value="Chromosome 16"/>
</dbReference>
<dbReference type="GO" id="GO:0016281">
    <property type="term" value="C:eukaryotic translation initiation factor 4F complex"/>
    <property type="evidence" value="ECO:0007669"/>
    <property type="project" value="TreeGrafter"/>
</dbReference>
<dbReference type="AlphaFoldDB" id="A0A5N5LV23"/>
<evidence type="ECO:0008006" key="5">
    <source>
        <dbReference type="Google" id="ProtNLM"/>
    </source>
</evidence>
<reference evidence="3 4" key="1">
    <citation type="submission" date="2019-06" db="EMBL/GenBank/DDBJ databases">
        <title>A chromosome-scale genome assembly of the striped catfish, Pangasianodon hypophthalmus.</title>
        <authorList>
            <person name="Wen M."/>
            <person name="Zahm M."/>
            <person name="Roques C."/>
            <person name="Cabau C."/>
            <person name="Klopp C."/>
            <person name="Donnadieu C."/>
            <person name="Jouanno E."/>
            <person name="Avarre J.-C."/>
            <person name="Campet M."/>
            <person name="Ha T.T.T."/>
            <person name="Dugue R."/>
            <person name="Lampietro C."/>
            <person name="Louis A."/>
            <person name="Herpin A."/>
            <person name="Echchiki A."/>
            <person name="Berthelot C."/>
            <person name="Parey E."/>
            <person name="Roest-Crollius H."/>
            <person name="Braasch I."/>
            <person name="Postlethwait J."/>
            <person name="Bobe J."/>
            <person name="Montfort J."/>
            <person name="Bouchez O."/>
            <person name="Begum T."/>
            <person name="Schartl M."/>
            <person name="Guiguen Y."/>
        </authorList>
    </citation>
    <scope>NUCLEOTIDE SEQUENCE [LARGE SCALE GENOMIC DNA]</scope>
    <source>
        <strain evidence="3 4">Indonesia</strain>
        <tissue evidence="3">Blood</tissue>
    </source>
</reference>
<feature type="region of interest" description="Disordered" evidence="2">
    <location>
        <begin position="1"/>
        <end position="41"/>
    </location>
</feature>
<keyword evidence="4" id="KW-1185">Reference proteome</keyword>
<keyword evidence="1" id="KW-0694">RNA-binding</keyword>
<evidence type="ECO:0000313" key="4">
    <source>
        <dbReference type="Proteomes" id="UP000327468"/>
    </source>
</evidence>